<dbReference type="OrthoDB" id="5850959at2759"/>
<dbReference type="InterPro" id="IPR003609">
    <property type="entry name" value="Pan_app"/>
</dbReference>
<dbReference type="PROSITE" id="PS50948">
    <property type="entry name" value="PAN"/>
    <property type="match status" value="1"/>
</dbReference>
<evidence type="ECO:0000313" key="3">
    <source>
        <dbReference type="Proteomes" id="UP000605970"/>
    </source>
</evidence>
<proteinExistence type="predicted"/>
<feature type="non-terminal residue" evidence="2">
    <location>
        <position position="1"/>
    </location>
</feature>
<dbReference type="Proteomes" id="UP000605970">
    <property type="component" value="Unassembled WGS sequence"/>
</dbReference>
<accession>A0A8T0A226</accession>
<gene>
    <name evidence="2" type="ORF">Mgra_00000927</name>
</gene>
<sequence>NPLQTTNNCFDKFPQKAFSNADPLAEYFNSSPKDCLINCFKISSCQSIVYHKYFSNCQLYSKIIGNGAREVSAKGHDLYIKNEDCNEFNLEKIEEK</sequence>
<evidence type="ECO:0000313" key="2">
    <source>
        <dbReference type="EMBL" id="KAF7639602.1"/>
    </source>
</evidence>
<comment type="caution">
    <text evidence="2">The sequence shown here is derived from an EMBL/GenBank/DDBJ whole genome shotgun (WGS) entry which is preliminary data.</text>
</comment>
<evidence type="ECO:0000259" key="1">
    <source>
        <dbReference type="PROSITE" id="PS50948"/>
    </source>
</evidence>
<dbReference type="Pfam" id="PF00024">
    <property type="entry name" value="PAN_1"/>
    <property type="match status" value="1"/>
</dbReference>
<reference evidence="2" key="1">
    <citation type="journal article" date="2020" name="Ecol. Evol.">
        <title>Genome structure and content of the rice root-knot nematode (Meloidogyne graminicola).</title>
        <authorList>
            <person name="Phan N.T."/>
            <person name="Danchin E.G.J."/>
            <person name="Klopp C."/>
            <person name="Perfus-Barbeoch L."/>
            <person name="Kozlowski D.K."/>
            <person name="Koutsovoulos G.D."/>
            <person name="Lopez-Roques C."/>
            <person name="Bouchez O."/>
            <person name="Zahm M."/>
            <person name="Besnard G."/>
            <person name="Bellafiore S."/>
        </authorList>
    </citation>
    <scope>NUCLEOTIDE SEQUENCE</scope>
    <source>
        <strain evidence="2">VN-18</strain>
    </source>
</reference>
<protein>
    <submittedName>
        <fullName evidence="2">Apple domain-containing protein</fullName>
    </submittedName>
</protein>
<dbReference type="EMBL" id="JABEBT010000004">
    <property type="protein sequence ID" value="KAF7639602.1"/>
    <property type="molecule type" value="Genomic_DNA"/>
</dbReference>
<organism evidence="2 3">
    <name type="scientific">Meloidogyne graminicola</name>
    <dbReference type="NCBI Taxonomy" id="189291"/>
    <lineage>
        <taxon>Eukaryota</taxon>
        <taxon>Metazoa</taxon>
        <taxon>Ecdysozoa</taxon>
        <taxon>Nematoda</taxon>
        <taxon>Chromadorea</taxon>
        <taxon>Rhabditida</taxon>
        <taxon>Tylenchina</taxon>
        <taxon>Tylenchomorpha</taxon>
        <taxon>Tylenchoidea</taxon>
        <taxon>Meloidogynidae</taxon>
        <taxon>Meloidogyninae</taxon>
        <taxon>Meloidogyne</taxon>
    </lineage>
</organism>
<dbReference type="SUPFAM" id="SSF57414">
    <property type="entry name" value="Hairpin loop containing domain-like"/>
    <property type="match status" value="1"/>
</dbReference>
<name>A0A8T0A226_9BILA</name>
<dbReference type="SMART" id="SM00473">
    <property type="entry name" value="PAN_AP"/>
    <property type="match status" value="1"/>
</dbReference>
<keyword evidence="3" id="KW-1185">Reference proteome</keyword>
<feature type="domain" description="Apple" evidence="1">
    <location>
        <begin position="9"/>
        <end position="85"/>
    </location>
</feature>
<dbReference type="AlphaFoldDB" id="A0A8T0A226"/>